<sequence length="85" mass="9907">MHTRLSVWIPHCQLPLAFLLSPIQTGITTILADCGHDFHMSNVNLVDIRHKRYLPKSVRAYVPSCLYLNTKKFTRVLREMRGERT</sequence>
<proteinExistence type="predicted"/>
<comment type="caution">
    <text evidence="1">The sequence shown here is derived from an EMBL/GenBank/DDBJ whole genome shotgun (WGS) entry which is preliminary data.</text>
</comment>
<evidence type="ECO:0000313" key="1">
    <source>
        <dbReference type="EMBL" id="KAF9650161.1"/>
    </source>
</evidence>
<reference evidence="1" key="2">
    <citation type="journal article" date="2020" name="Nat. Commun.">
        <title>Large-scale genome sequencing of mycorrhizal fungi provides insights into the early evolution of symbiotic traits.</title>
        <authorList>
            <person name="Miyauchi S."/>
            <person name="Kiss E."/>
            <person name="Kuo A."/>
            <person name="Drula E."/>
            <person name="Kohler A."/>
            <person name="Sanchez-Garcia M."/>
            <person name="Morin E."/>
            <person name="Andreopoulos B."/>
            <person name="Barry K.W."/>
            <person name="Bonito G."/>
            <person name="Buee M."/>
            <person name="Carver A."/>
            <person name="Chen C."/>
            <person name="Cichocki N."/>
            <person name="Clum A."/>
            <person name="Culley D."/>
            <person name="Crous P.W."/>
            <person name="Fauchery L."/>
            <person name="Girlanda M."/>
            <person name="Hayes R.D."/>
            <person name="Keri Z."/>
            <person name="LaButti K."/>
            <person name="Lipzen A."/>
            <person name="Lombard V."/>
            <person name="Magnuson J."/>
            <person name="Maillard F."/>
            <person name="Murat C."/>
            <person name="Nolan M."/>
            <person name="Ohm R.A."/>
            <person name="Pangilinan J."/>
            <person name="Pereira M.F."/>
            <person name="Perotto S."/>
            <person name="Peter M."/>
            <person name="Pfister S."/>
            <person name="Riley R."/>
            <person name="Sitrit Y."/>
            <person name="Stielow J.B."/>
            <person name="Szollosi G."/>
            <person name="Zifcakova L."/>
            <person name="Stursova M."/>
            <person name="Spatafora J.W."/>
            <person name="Tedersoo L."/>
            <person name="Vaario L.M."/>
            <person name="Yamada A."/>
            <person name="Yan M."/>
            <person name="Wang P."/>
            <person name="Xu J."/>
            <person name="Bruns T."/>
            <person name="Baldrian P."/>
            <person name="Vilgalys R."/>
            <person name="Dunand C."/>
            <person name="Henrissat B."/>
            <person name="Grigoriev I.V."/>
            <person name="Hibbett D."/>
            <person name="Nagy L.G."/>
            <person name="Martin F.M."/>
        </authorList>
    </citation>
    <scope>NUCLEOTIDE SEQUENCE</scope>
    <source>
        <strain evidence="1">P2</strain>
    </source>
</reference>
<name>A0ACB6ZLZ1_THEGA</name>
<reference evidence="1" key="1">
    <citation type="submission" date="2019-10" db="EMBL/GenBank/DDBJ databases">
        <authorList>
            <consortium name="DOE Joint Genome Institute"/>
            <person name="Kuo A."/>
            <person name="Miyauchi S."/>
            <person name="Kiss E."/>
            <person name="Drula E."/>
            <person name="Kohler A."/>
            <person name="Sanchez-Garcia M."/>
            <person name="Andreopoulos B."/>
            <person name="Barry K.W."/>
            <person name="Bonito G."/>
            <person name="Buee M."/>
            <person name="Carver A."/>
            <person name="Chen C."/>
            <person name="Cichocki N."/>
            <person name="Clum A."/>
            <person name="Culley D."/>
            <person name="Crous P.W."/>
            <person name="Fauchery L."/>
            <person name="Girlanda M."/>
            <person name="Hayes R."/>
            <person name="Keri Z."/>
            <person name="Labutti K."/>
            <person name="Lipzen A."/>
            <person name="Lombard V."/>
            <person name="Magnuson J."/>
            <person name="Maillard F."/>
            <person name="Morin E."/>
            <person name="Murat C."/>
            <person name="Nolan M."/>
            <person name="Ohm R."/>
            <person name="Pangilinan J."/>
            <person name="Pereira M."/>
            <person name="Perotto S."/>
            <person name="Peter M."/>
            <person name="Riley R."/>
            <person name="Sitrit Y."/>
            <person name="Stielow B."/>
            <person name="Szollosi G."/>
            <person name="Zifcakova L."/>
            <person name="Stursova M."/>
            <person name="Spatafora J.W."/>
            <person name="Tedersoo L."/>
            <person name="Vaario L.-M."/>
            <person name="Yamada A."/>
            <person name="Yan M."/>
            <person name="Wang P."/>
            <person name="Xu J."/>
            <person name="Bruns T."/>
            <person name="Baldrian P."/>
            <person name="Vilgalys R."/>
            <person name="Henrissat B."/>
            <person name="Grigoriev I.V."/>
            <person name="Hibbett D."/>
            <person name="Nagy L.G."/>
            <person name="Martin F.M."/>
        </authorList>
    </citation>
    <scope>NUCLEOTIDE SEQUENCE</scope>
    <source>
        <strain evidence="1">P2</strain>
    </source>
</reference>
<protein>
    <submittedName>
        <fullName evidence="1">Uncharacterized protein</fullName>
    </submittedName>
</protein>
<gene>
    <name evidence="1" type="ORF">BDM02DRAFT_1522738</name>
</gene>
<evidence type="ECO:0000313" key="2">
    <source>
        <dbReference type="Proteomes" id="UP000886501"/>
    </source>
</evidence>
<keyword evidence="2" id="KW-1185">Reference proteome</keyword>
<dbReference type="Proteomes" id="UP000886501">
    <property type="component" value="Unassembled WGS sequence"/>
</dbReference>
<dbReference type="EMBL" id="MU117988">
    <property type="protein sequence ID" value="KAF9650161.1"/>
    <property type="molecule type" value="Genomic_DNA"/>
</dbReference>
<accession>A0ACB6ZLZ1</accession>
<organism evidence="1 2">
    <name type="scientific">Thelephora ganbajun</name>
    <name type="common">Ganba fungus</name>
    <dbReference type="NCBI Taxonomy" id="370292"/>
    <lineage>
        <taxon>Eukaryota</taxon>
        <taxon>Fungi</taxon>
        <taxon>Dikarya</taxon>
        <taxon>Basidiomycota</taxon>
        <taxon>Agaricomycotina</taxon>
        <taxon>Agaricomycetes</taxon>
        <taxon>Thelephorales</taxon>
        <taxon>Thelephoraceae</taxon>
        <taxon>Thelephora</taxon>
    </lineage>
</organism>